<reference evidence="1 2" key="1">
    <citation type="submission" date="2018-11" db="EMBL/GenBank/DDBJ databases">
        <authorList>
            <consortium name="Pathogen Informatics"/>
        </authorList>
    </citation>
    <scope>NUCLEOTIDE SEQUENCE [LARGE SCALE GENOMIC DNA]</scope>
    <source>
        <strain evidence="1 2">Zambia</strain>
    </source>
</reference>
<protein>
    <submittedName>
        <fullName evidence="1">Uncharacterized protein</fullName>
    </submittedName>
</protein>
<dbReference type="PANTHER" id="PTHR33053">
    <property type="entry name" value="PROTEIN, PUTATIVE-RELATED"/>
    <property type="match status" value="1"/>
</dbReference>
<gene>
    <name evidence="1" type="ORF">SMRZ_LOCUS5175</name>
</gene>
<proteinExistence type="predicted"/>
<dbReference type="PANTHER" id="PTHR33053:SF25">
    <property type="entry name" value="TRANSPOSASE DOMAIN-CONTAINING PROTEIN"/>
    <property type="match status" value="1"/>
</dbReference>
<dbReference type="Proteomes" id="UP000277204">
    <property type="component" value="Unassembled WGS sequence"/>
</dbReference>
<keyword evidence="2" id="KW-1185">Reference proteome</keyword>
<evidence type="ECO:0000313" key="1">
    <source>
        <dbReference type="EMBL" id="VDO64883.1"/>
    </source>
</evidence>
<dbReference type="EMBL" id="UZAI01001739">
    <property type="protein sequence ID" value="VDO64883.1"/>
    <property type="molecule type" value="Genomic_DNA"/>
</dbReference>
<sequence>MHMTYLGVTKKLISLWKDLAIKRLNRMDQSIIASINNARDLCRQHTTCDFQRRYRSLYEVSVWKATECRLFLLYLGPVVLHNSLKHIADDVMEHGTLESLAAFPFESYMRKIRRSVHCGFAAAKKAAQRYAEEMYFQSILNQDMADNVNEPEVTDDSSKQMVSYRNSKLSTARPDNVVIAKGRPKTVKRKHKDYLGTSEELEVAEVEAGFAPVEFPVVNILTGNFSPIARFVPTYQLSYSSSSKADLSSPPIPRSSTEGDKPTLSMTVLRLRQERINALEEEEEQALHALVAWRRVEIDYEHLYQEARAK</sequence>
<evidence type="ECO:0000313" key="2">
    <source>
        <dbReference type="Proteomes" id="UP000277204"/>
    </source>
</evidence>
<accession>A0A183LN00</accession>
<dbReference type="AlphaFoldDB" id="A0A183LN00"/>
<organism evidence="1 2">
    <name type="scientific">Schistosoma margrebowiei</name>
    <dbReference type="NCBI Taxonomy" id="48269"/>
    <lineage>
        <taxon>Eukaryota</taxon>
        <taxon>Metazoa</taxon>
        <taxon>Spiralia</taxon>
        <taxon>Lophotrochozoa</taxon>
        <taxon>Platyhelminthes</taxon>
        <taxon>Trematoda</taxon>
        <taxon>Digenea</taxon>
        <taxon>Strigeidida</taxon>
        <taxon>Schistosomatoidea</taxon>
        <taxon>Schistosomatidae</taxon>
        <taxon>Schistosoma</taxon>
    </lineage>
</organism>
<name>A0A183LN00_9TREM</name>